<protein>
    <submittedName>
        <fullName evidence="7">TetR family transcriptional regulator</fullName>
    </submittedName>
</protein>
<evidence type="ECO:0000313" key="8">
    <source>
        <dbReference type="Proteomes" id="UP000437736"/>
    </source>
</evidence>
<organism evidence="7 8">
    <name type="scientific">Acidiferrimicrobium australe</name>
    <dbReference type="NCBI Taxonomy" id="2664430"/>
    <lineage>
        <taxon>Bacteria</taxon>
        <taxon>Bacillati</taxon>
        <taxon>Actinomycetota</taxon>
        <taxon>Acidimicrobiia</taxon>
        <taxon>Acidimicrobiales</taxon>
        <taxon>Acidimicrobiaceae</taxon>
        <taxon>Acidiferrimicrobium</taxon>
    </lineage>
</organism>
<keyword evidence="4" id="KW-0804">Transcription</keyword>
<gene>
    <name evidence="7" type="ORF">GHK86_03730</name>
</gene>
<proteinExistence type="predicted"/>
<dbReference type="InterPro" id="IPR041490">
    <property type="entry name" value="KstR2_TetR_C"/>
</dbReference>
<sequence>MVRPQEATGPAAGNRTDGRRGEILAVATRLFARSGFHGVGMRAIAEAVGVQTSSLYHYFPSKTDILYAISRDATAAFIAAQSPRLEEAGAAPAETLRAVFSDHVRYFHAHREEEAVGLRELRELEPPRFEEINALRRGYQDAVRRVVAEGQRAGVFAVADPTLATLAVLGLLNSVNDWYRDGGPRTIDEVAEAYAGMAIERLLGAGPRGRPAP</sequence>
<dbReference type="SUPFAM" id="SSF48498">
    <property type="entry name" value="Tetracyclin repressor-like, C-terminal domain"/>
    <property type="match status" value="1"/>
</dbReference>
<feature type="domain" description="HTH tetR-type" evidence="6">
    <location>
        <begin position="17"/>
        <end position="77"/>
    </location>
</feature>
<dbReference type="Gene3D" id="1.10.357.10">
    <property type="entry name" value="Tetracycline Repressor, domain 2"/>
    <property type="match status" value="1"/>
</dbReference>
<accession>A0ABW9QQC7</accession>
<dbReference type="InterPro" id="IPR036271">
    <property type="entry name" value="Tet_transcr_reg_TetR-rel_C_sf"/>
</dbReference>
<evidence type="ECO:0000256" key="1">
    <source>
        <dbReference type="ARBA" id="ARBA00022491"/>
    </source>
</evidence>
<evidence type="ECO:0000259" key="6">
    <source>
        <dbReference type="PROSITE" id="PS50977"/>
    </source>
</evidence>
<dbReference type="EMBL" id="WJHE01000152">
    <property type="protein sequence ID" value="MST31837.1"/>
    <property type="molecule type" value="Genomic_DNA"/>
</dbReference>
<keyword evidence="2" id="KW-0805">Transcription regulation</keyword>
<keyword evidence="1" id="KW-0678">Repressor</keyword>
<dbReference type="InterPro" id="IPR009057">
    <property type="entry name" value="Homeodomain-like_sf"/>
</dbReference>
<evidence type="ECO:0000313" key="7">
    <source>
        <dbReference type="EMBL" id="MST31837.1"/>
    </source>
</evidence>
<dbReference type="InterPro" id="IPR050109">
    <property type="entry name" value="HTH-type_TetR-like_transc_reg"/>
</dbReference>
<keyword evidence="8" id="KW-1185">Reference proteome</keyword>
<dbReference type="Proteomes" id="UP000437736">
    <property type="component" value="Unassembled WGS sequence"/>
</dbReference>
<dbReference type="Pfam" id="PF00440">
    <property type="entry name" value="TetR_N"/>
    <property type="match status" value="1"/>
</dbReference>
<dbReference type="PRINTS" id="PR00455">
    <property type="entry name" value="HTHTETR"/>
</dbReference>
<evidence type="ECO:0000256" key="2">
    <source>
        <dbReference type="ARBA" id="ARBA00023015"/>
    </source>
</evidence>
<keyword evidence="3 5" id="KW-0238">DNA-binding</keyword>
<reference evidence="7 8" key="1">
    <citation type="submission" date="2019-11" db="EMBL/GenBank/DDBJ databases">
        <title>Acidiferrimicrobium australis gen. nov., sp. nov., an acidophilic and obligately heterotrophic, member of the Actinobacteria that catalyses dissimilatory oxido- reduction of iron isolated from metal-rich acidic water in Chile.</title>
        <authorList>
            <person name="Gonzalez D."/>
            <person name="Huber K."/>
            <person name="Hedrich S."/>
            <person name="Rojas-Villalobos C."/>
            <person name="Quatrini R."/>
            <person name="Dinamarca M.A."/>
            <person name="Schwarz A."/>
            <person name="Canales C."/>
            <person name="Nancucheo I."/>
        </authorList>
    </citation>
    <scope>NUCLEOTIDE SEQUENCE [LARGE SCALE GENOMIC DNA]</scope>
    <source>
        <strain evidence="7 8">USS-CCA1</strain>
    </source>
</reference>
<name>A0ABW9QQC7_9ACTN</name>
<dbReference type="PANTHER" id="PTHR30055">
    <property type="entry name" value="HTH-TYPE TRANSCRIPTIONAL REGULATOR RUTR"/>
    <property type="match status" value="1"/>
</dbReference>
<dbReference type="InterPro" id="IPR001647">
    <property type="entry name" value="HTH_TetR"/>
</dbReference>
<comment type="caution">
    <text evidence="7">The sequence shown here is derived from an EMBL/GenBank/DDBJ whole genome shotgun (WGS) entry which is preliminary data.</text>
</comment>
<evidence type="ECO:0000256" key="4">
    <source>
        <dbReference type="ARBA" id="ARBA00023163"/>
    </source>
</evidence>
<evidence type="ECO:0000256" key="5">
    <source>
        <dbReference type="PROSITE-ProRule" id="PRU00335"/>
    </source>
</evidence>
<dbReference type="Pfam" id="PF17932">
    <property type="entry name" value="TetR_C_24"/>
    <property type="match status" value="1"/>
</dbReference>
<dbReference type="PANTHER" id="PTHR30055:SF175">
    <property type="entry name" value="HTH-TYPE TRANSCRIPTIONAL REPRESSOR KSTR2"/>
    <property type="match status" value="1"/>
</dbReference>
<dbReference type="PROSITE" id="PS50977">
    <property type="entry name" value="HTH_TETR_2"/>
    <property type="match status" value="1"/>
</dbReference>
<evidence type="ECO:0000256" key="3">
    <source>
        <dbReference type="ARBA" id="ARBA00023125"/>
    </source>
</evidence>
<dbReference type="SUPFAM" id="SSF46689">
    <property type="entry name" value="Homeodomain-like"/>
    <property type="match status" value="1"/>
</dbReference>
<feature type="DNA-binding region" description="H-T-H motif" evidence="5">
    <location>
        <begin position="40"/>
        <end position="59"/>
    </location>
</feature>